<accession>A0A2K2FEE7</accession>
<evidence type="ECO:0000313" key="3">
    <source>
        <dbReference type="Proteomes" id="UP000236151"/>
    </source>
</evidence>
<dbReference type="AlphaFoldDB" id="A0A2K2FEE7"/>
<feature type="transmembrane region" description="Helical" evidence="1">
    <location>
        <begin position="6"/>
        <end position="30"/>
    </location>
</feature>
<organism evidence="2 3">
    <name type="scientific">Clostridium thermosuccinogenes</name>
    <dbReference type="NCBI Taxonomy" id="84032"/>
    <lineage>
        <taxon>Bacteria</taxon>
        <taxon>Bacillati</taxon>
        <taxon>Bacillota</taxon>
        <taxon>Clostridia</taxon>
        <taxon>Eubacteriales</taxon>
        <taxon>Clostridiaceae</taxon>
        <taxon>Clostridium</taxon>
    </lineage>
</organism>
<dbReference type="KEGG" id="cthd:CDO33_18110"/>
<comment type="caution">
    <text evidence="2">The sequence shown here is derived from an EMBL/GenBank/DDBJ whole genome shotgun (WGS) entry which is preliminary data.</text>
</comment>
<evidence type="ECO:0000313" key="2">
    <source>
        <dbReference type="EMBL" id="PNT99039.1"/>
    </source>
</evidence>
<name>A0A2K2FEE7_9CLOT</name>
<dbReference type="EMBL" id="NIOJ01000021">
    <property type="protein sequence ID" value="PNT99039.1"/>
    <property type="molecule type" value="Genomic_DNA"/>
</dbReference>
<gene>
    <name evidence="2" type="ORF">CDQ84_09285</name>
</gene>
<sequence length="67" mass="7642">MVTVIYIIKFTVKLLMLIIMSPFILIWFLVRYLSYKAALTQSLIEAGVPADSAKELARETGLCKMFK</sequence>
<dbReference type="RefSeq" id="WP_103081463.1">
    <property type="nucleotide sequence ID" value="NZ_CP021850.1"/>
</dbReference>
<evidence type="ECO:0000256" key="1">
    <source>
        <dbReference type="SAM" id="Phobius"/>
    </source>
</evidence>
<protein>
    <recommendedName>
        <fullName evidence="4">ABC transmembrane type-1 domain-containing protein</fullName>
    </recommendedName>
</protein>
<keyword evidence="1" id="KW-0812">Transmembrane</keyword>
<keyword evidence="1" id="KW-0472">Membrane</keyword>
<proteinExistence type="predicted"/>
<keyword evidence="3" id="KW-1185">Reference proteome</keyword>
<dbReference type="Proteomes" id="UP000236151">
    <property type="component" value="Unassembled WGS sequence"/>
</dbReference>
<reference evidence="2 3" key="1">
    <citation type="submission" date="2017-06" db="EMBL/GenBank/DDBJ databases">
        <title>Investigating the central metabolism of Clostridium thermosuccinogenes.</title>
        <authorList>
            <person name="Koendjbiharie J.G."/>
            <person name="van Kranenburg R."/>
        </authorList>
    </citation>
    <scope>NUCLEOTIDE SEQUENCE [LARGE SCALE GENOMIC DNA]</scope>
    <source>
        <strain evidence="2 3">DSM 5806</strain>
    </source>
</reference>
<keyword evidence="1" id="KW-1133">Transmembrane helix</keyword>
<evidence type="ECO:0008006" key="4">
    <source>
        <dbReference type="Google" id="ProtNLM"/>
    </source>
</evidence>